<dbReference type="Proteomes" id="UP001620626">
    <property type="component" value="Unassembled WGS sequence"/>
</dbReference>
<organism evidence="2 3">
    <name type="scientific">Heterodera trifolii</name>
    <dbReference type="NCBI Taxonomy" id="157864"/>
    <lineage>
        <taxon>Eukaryota</taxon>
        <taxon>Metazoa</taxon>
        <taxon>Ecdysozoa</taxon>
        <taxon>Nematoda</taxon>
        <taxon>Chromadorea</taxon>
        <taxon>Rhabditida</taxon>
        <taxon>Tylenchina</taxon>
        <taxon>Tylenchomorpha</taxon>
        <taxon>Tylenchoidea</taxon>
        <taxon>Heteroderidae</taxon>
        <taxon>Heteroderinae</taxon>
        <taxon>Heterodera</taxon>
    </lineage>
</organism>
<feature type="transmembrane region" description="Helical" evidence="1">
    <location>
        <begin position="559"/>
        <end position="583"/>
    </location>
</feature>
<keyword evidence="1" id="KW-0472">Membrane</keyword>
<evidence type="ECO:0000313" key="3">
    <source>
        <dbReference type="Proteomes" id="UP001620626"/>
    </source>
</evidence>
<evidence type="ECO:0000313" key="2">
    <source>
        <dbReference type="EMBL" id="KAL3119080.1"/>
    </source>
</evidence>
<keyword evidence="3" id="KW-1185">Reference proteome</keyword>
<proteinExistence type="predicted"/>
<name>A0ABD2LWW1_9BILA</name>
<sequence>MDLFWVSPWLTQWILNWRLLAFCFLLFRGVFITEIEASPSDGHQMDAEMAKFKKLRVTPESYDKLKRTHENLYYGAVKALMGQLGKNMYKRLSKGEQRRLAKCLDRIENRFDLKSPAICLMESKRRLMETERSKSDELLAFVQEEEKHQSDSHRVEVAFMQDSDGVTVEDTHKTQRNGHVLGKVEKGPKRTESERLIRYGKKYRRRVPRRVEDGFEQLLKTRKEREKWLTNGRIGRWESAEEAQGNAEERFTVSNLLIKMMGERGEKAENKWTKMHGLLARLAEETERRKKFPGTKVFEKRMYDIVLDREEPSLSPKEKRSQLGLIHEGMKLFDSMPDKATVARNASASQNYRMFSPRFMPLAPDKGGPINPKSILSPTLFAMYEEKDNNSIVNVPEMLRSAGIGEKDRQKLIAGLMELTGSTNTAEKALQLLKNVDFFEEGVGGPILKAIKRTVGAFYALEDSLDRVQRKQCSQNGFTFARKEQIAKLLRDQTIDVQQMPDMAKFDAYDRMSAEEKEMALWATIESIALDEPTQKHNSSSFARGRNHRRVKRTFAVHLYESVILSPFQFAPIYGLVVMGPAVLSPSIFSPYILAPSVLSPLILSPIGFSPLILSPSVLSPWVLTPGLFNPYIISPYVFSPFILGPLILHPFILSPYVLSPNVLNPYALSPIILNPIALSPDILSPQVLGGAVFSPAFLSPAIFTQTFLMVSIFSPTFLS</sequence>
<dbReference type="PANTHER" id="PTHR21523:SF46">
    <property type="entry name" value="MLT-TEN (MLT-10) RELATED"/>
    <property type="match status" value="1"/>
</dbReference>
<dbReference type="AlphaFoldDB" id="A0ABD2LWW1"/>
<protein>
    <submittedName>
        <fullName evidence="2">Uncharacterized protein</fullName>
    </submittedName>
</protein>
<reference evidence="2 3" key="1">
    <citation type="submission" date="2024-10" db="EMBL/GenBank/DDBJ databases">
        <authorList>
            <person name="Kim D."/>
        </authorList>
    </citation>
    <scope>NUCLEOTIDE SEQUENCE [LARGE SCALE GENOMIC DNA]</scope>
    <source>
        <strain evidence="2">BH-2024</strain>
    </source>
</reference>
<dbReference type="PANTHER" id="PTHR21523">
    <property type="match status" value="1"/>
</dbReference>
<gene>
    <name evidence="2" type="ORF">niasHT_003863</name>
</gene>
<evidence type="ECO:0000256" key="1">
    <source>
        <dbReference type="SAM" id="Phobius"/>
    </source>
</evidence>
<keyword evidence="1" id="KW-0812">Transmembrane</keyword>
<comment type="caution">
    <text evidence="2">The sequence shown here is derived from an EMBL/GenBank/DDBJ whole genome shotgun (WGS) entry which is preliminary data.</text>
</comment>
<dbReference type="InterPro" id="IPR006954">
    <property type="entry name" value="Mlt-10-like"/>
</dbReference>
<feature type="transmembrane region" description="Helical" evidence="1">
    <location>
        <begin position="12"/>
        <end position="31"/>
    </location>
</feature>
<accession>A0ABD2LWW1</accession>
<feature type="transmembrane region" description="Helical" evidence="1">
    <location>
        <begin position="637"/>
        <end position="659"/>
    </location>
</feature>
<dbReference type="Pfam" id="PF04870">
    <property type="entry name" value="Moulting_cycle"/>
    <property type="match status" value="1"/>
</dbReference>
<feature type="transmembrane region" description="Helical" evidence="1">
    <location>
        <begin position="603"/>
        <end position="625"/>
    </location>
</feature>
<dbReference type="EMBL" id="JBICBT010000258">
    <property type="protein sequence ID" value="KAL3119080.1"/>
    <property type="molecule type" value="Genomic_DNA"/>
</dbReference>
<feature type="transmembrane region" description="Helical" evidence="1">
    <location>
        <begin position="698"/>
        <end position="719"/>
    </location>
</feature>
<keyword evidence="1" id="KW-1133">Transmembrane helix</keyword>